<comment type="caution">
    <text evidence="2">The sequence shown here is derived from an EMBL/GenBank/DDBJ whole genome shotgun (WGS) entry which is preliminary data.</text>
</comment>
<feature type="transmembrane region" description="Helical" evidence="1">
    <location>
        <begin position="103"/>
        <end position="124"/>
    </location>
</feature>
<sequence length="433" mass="44637">MSGVHVLAHGVGSRHDLPVSAFHAYAGAFAALLFSFLALGLLWPESRFRGDRSGRPLPAVLQRAADSRALRGGLRALGLVAATAVLVHLVAGPDDPARNPAPGAVYVLLWVGLIPASMLLGPVWRLLNPLRTVHLLGCRALRRSPDAGRREPALRLGHWPAAAGLLAFTWLELASPAPASRTALLLFLLSYAAVQLAGAAVCGRVWFDRCDAFEVYSALLARLAPLGRGADGRLVLRNPLHGLDGTPRIPGLVATVCVLLGSTAYDGFSDTPWWINTLQTSPLGRTATATAGLVGTVGGIALLYVVCAGSALLIAGPVPRPLGAFAHSLLPIAAGYLVAHYFSLLTTEGPRTLVLALDGAGSGGVSAPDPPLGPAGLATLQVAAVVTGHVLGVVAAHDRSVRLFPPARAVAGGIPLLVLMIGYTLCGIGLLVA</sequence>
<keyword evidence="1" id="KW-0472">Membrane</keyword>
<feature type="transmembrane region" description="Helical" evidence="1">
    <location>
        <begin position="322"/>
        <end position="342"/>
    </location>
</feature>
<feature type="transmembrane region" description="Helical" evidence="1">
    <location>
        <begin position="72"/>
        <end position="91"/>
    </location>
</feature>
<evidence type="ECO:0000256" key="1">
    <source>
        <dbReference type="SAM" id="Phobius"/>
    </source>
</evidence>
<proteinExistence type="predicted"/>
<evidence type="ECO:0000313" key="3">
    <source>
        <dbReference type="Proteomes" id="UP000265354"/>
    </source>
</evidence>
<feature type="transmembrane region" description="Helical" evidence="1">
    <location>
        <begin position="409"/>
        <end position="432"/>
    </location>
</feature>
<feature type="transmembrane region" description="Helical" evidence="1">
    <location>
        <begin position="375"/>
        <end position="397"/>
    </location>
</feature>
<keyword evidence="1" id="KW-0812">Transmembrane</keyword>
<protein>
    <submittedName>
        <fullName evidence="2">Uncharacterized protein</fullName>
    </submittedName>
</protein>
<name>A0A388SQ71_9ACTN</name>
<dbReference type="AlphaFoldDB" id="A0A388SQ71"/>
<feature type="transmembrane region" description="Helical" evidence="1">
    <location>
        <begin position="183"/>
        <end position="207"/>
    </location>
</feature>
<dbReference type="EMBL" id="BGZL01000001">
    <property type="protein sequence ID" value="GBP98772.1"/>
    <property type="molecule type" value="Genomic_DNA"/>
</dbReference>
<feature type="transmembrane region" description="Helical" evidence="1">
    <location>
        <begin position="22"/>
        <end position="43"/>
    </location>
</feature>
<accession>A0A388SQ71</accession>
<reference evidence="2 3" key="1">
    <citation type="submission" date="2018-07" db="EMBL/GenBank/DDBJ databases">
        <title>Whole Genome Shotgun Sequence of Streptomyces spongiicola strain 531S.</title>
        <authorList>
            <person name="Dohra H."/>
            <person name="Kodani S."/>
        </authorList>
    </citation>
    <scope>NUCLEOTIDE SEQUENCE [LARGE SCALE GENOMIC DNA]</scope>
    <source>
        <strain evidence="2 3">531S</strain>
    </source>
</reference>
<organism evidence="2 3">
    <name type="scientific">Streptomyces spongiicola</name>
    <dbReference type="NCBI Taxonomy" id="1690221"/>
    <lineage>
        <taxon>Bacteria</taxon>
        <taxon>Bacillati</taxon>
        <taxon>Actinomycetota</taxon>
        <taxon>Actinomycetes</taxon>
        <taxon>Kitasatosporales</taxon>
        <taxon>Streptomycetaceae</taxon>
        <taxon>Streptomyces</taxon>
    </lineage>
</organism>
<evidence type="ECO:0000313" key="2">
    <source>
        <dbReference type="EMBL" id="GBP98772.1"/>
    </source>
</evidence>
<feature type="transmembrane region" description="Helical" evidence="1">
    <location>
        <begin position="288"/>
        <end position="315"/>
    </location>
</feature>
<dbReference type="Proteomes" id="UP000265354">
    <property type="component" value="Unassembled WGS sequence"/>
</dbReference>
<keyword evidence="1" id="KW-1133">Transmembrane helix</keyword>
<gene>
    <name evidence="2" type="ORF">SSP531S_01650</name>
</gene>